<dbReference type="OrthoDB" id="9775950at2"/>
<dbReference type="KEGG" id="cpas:Clopa_4584"/>
<evidence type="ECO:0000256" key="1">
    <source>
        <dbReference type="ARBA" id="ARBA00004651"/>
    </source>
</evidence>
<protein>
    <submittedName>
        <fullName evidence="7">Membrane protein involved in the export of O-antigen and teichoic acid</fullName>
    </submittedName>
</protein>
<feature type="transmembrane region" description="Helical" evidence="6">
    <location>
        <begin position="12"/>
        <end position="35"/>
    </location>
</feature>
<proteinExistence type="predicted"/>
<dbReference type="EMBL" id="CP003261">
    <property type="protein sequence ID" value="AGK99277.1"/>
    <property type="molecule type" value="Genomic_DNA"/>
</dbReference>
<dbReference type="Pfam" id="PF01943">
    <property type="entry name" value="Polysacc_synt"/>
    <property type="match status" value="1"/>
</dbReference>
<accession>R4K7W6</accession>
<feature type="transmembrane region" description="Helical" evidence="6">
    <location>
        <begin position="227"/>
        <end position="247"/>
    </location>
</feature>
<dbReference type="InterPro" id="IPR024923">
    <property type="entry name" value="PG_synth_SpoVB"/>
</dbReference>
<keyword evidence="5 6" id="KW-0472">Membrane</keyword>
<organism evidence="7 8">
    <name type="scientific">Clostridium pasteurianum BC1</name>
    <dbReference type="NCBI Taxonomy" id="86416"/>
    <lineage>
        <taxon>Bacteria</taxon>
        <taxon>Bacillati</taxon>
        <taxon>Bacillota</taxon>
        <taxon>Clostridia</taxon>
        <taxon>Eubacteriales</taxon>
        <taxon>Clostridiaceae</taxon>
        <taxon>Clostridium</taxon>
    </lineage>
</organism>
<evidence type="ECO:0000256" key="6">
    <source>
        <dbReference type="SAM" id="Phobius"/>
    </source>
</evidence>
<keyword evidence="4 6" id="KW-1133">Transmembrane helix</keyword>
<dbReference type="GO" id="GO:0005886">
    <property type="term" value="C:plasma membrane"/>
    <property type="evidence" value="ECO:0007669"/>
    <property type="project" value="UniProtKB-SubCell"/>
</dbReference>
<evidence type="ECO:0000313" key="7">
    <source>
        <dbReference type="EMBL" id="AGK99277.1"/>
    </source>
</evidence>
<dbReference type="HOGENOM" id="CLU_022017_2_1_9"/>
<evidence type="ECO:0000256" key="4">
    <source>
        <dbReference type="ARBA" id="ARBA00022989"/>
    </source>
</evidence>
<evidence type="ECO:0000256" key="5">
    <source>
        <dbReference type="ARBA" id="ARBA00023136"/>
    </source>
</evidence>
<gene>
    <name evidence="7" type="ORF">Clopa_4584</name>
</gene>
<evidence type="ECO:0000313" key="8">
    <source>
        <dbReference type="Proteomes" id="UP000013523"/>
    </source>
</evidence>
<dbReference type="AlphaFoldDB" id="R4K7W6"/>
<feature type="transmembrane region" description="Helical" evidence="6">
    <location>
        <begin position="474"/>
        <end position="501"/>
    </location>
</feature>
<dbReference type="CDD" id="cd13124">
    <property type="entry name" value="MATE_SpoVB_like"/>
    <property type="match status" value="1"/>
</dbReference>
<dbReference type="PANTHER" id="PTHR30250:SF21">
    <property type="entry name" value="LIPID II FLIPPASE MURJ"/>
    <property type="match status" value="1"/>
</dbReference>
<dbReference type="PIRSF" id="PIRSF038958">
    <property type="entry name" value="PG_synth_SpoVB"/>
    <property type="match status" value="1"/>
</dbReference>
<feature type="transmembrane region" description="Helical" evidence="6">
    <location>
        <begin position="450"/>
        <end position="468"/>
    </location>
</feature>
<feature type="transmembrane region" description="Helical" evidence="6">
    <location>
        <begin position="382"/>
        <end position="402"/>
    </location>
</feature>
<name>R4K7W6_CLOPA</name>
<keyword evidence="8" id="KW-1185">Reference proteome</keyword>
<keyword evidence="3 6" id="KW-0812">Transmembrane</keyword>
<feature type="transmembrane region" description="Helical" evidence="6">
    <location>
        <begin position="47"/>
        <end position="68"/>
    </location>
</feature>
<comment type="subcellular location">
    <subcellularLocation>
        <location evidence="1">Cell membrane</location>
        <topology evidence="1">Multi-pass membrane protein</topology>
    </subcellularLocation>
</comment>
<dbReference type="RefSeq" id="WP_015617546.1">
    <property type="nucleotide sequence ID" value="NC_021182.1"/>
</dbReference>
<evidence type="ECO:0000256" key="2">
    <source>
        <dbReference type="ARBA" id="ARBA00022475"/>
    </source>
</evidence>
<evidence type="ECO:0000256" key="3">
    <source>
        <dbReference type="ARBA" id="ARBA00022692"/>
    </source>
</evidence>
<dbReference type="Proteomes" id="UP000013523">
    <property type="component" value="Chromosome"/>
</dbReference>
<feature type="transmembrane region" description="Helical" evidence="6">
    <location>
        <begin position="317"/>
        <end position="337"/>
    </location>
</feature>
<dbReference type="eggNOG" id="COG2244">
    <property type="taxonomic scope" value="Bacteria"/>
</dbReference>
<feature type="transmembrane region" description="Helical" evidence="6">
    <location>
        <begin position="357"/>
        <end position="375"/>
    </location>
</feature>
<reference evidence="7 8" key="1">
    <citation type="submission" date="2012-01" db="EMBL/GenBank/DDBJ databases">
        <title>Complete sequence of chromosome of Clostridium pasteurianum BC1.</title>
        <authorList>
            <consortium name="US DOE Joint Genome Institute"/>
            <person name="Lucas S."/>
            <person name="Han J."/>
            <person name="Lapidus A."/>
            <person name="Cheng J.-F."/>
            <person name="Goodwin L."/>
            <person name="Pitluck S."/>
            <person name="Peters L."/>
            <person name="Mikhailova N."/>
            <person name="Teshima H."/>
            <person name="Detter J.C."/>
            <person name="Han C."/>
            <person name="Tapia R."/>
            <person name="Land M."/>
            <person name="Hauser L."/>
            <person name="Kyrpides N."/>
            <person name="Ivanova N."/>
            <person name="Pagani I."/>
            <person name="Dunn J."/>
            <person name="Taghavi S."/>
            <person name="Francis A."/>
            <person name="van der Lelie D."/>
            <person name="Woyke T."/>
        </authorList>
    </citation>
    <scope>NUCLEOTIDE SEQUENCE [LARGE SCALE GENOMIC DNA]</scope>
    <source>
        <strain evidence="7 8">BC1</strain>
    </source>
</reference>
<sequence length="513" mass="56732">MKKQSLIRGTVILGMAGIVAKFLGIFFRWPLIMLIGDEGIGYYQMSYPMYMFFIATASGIPVAISKLVSERNAVGDRDGANLVLRKALVLMIIIGGGFTAFILIFSNKLIIFLNWDRKSYYSLIAIAFAPLFISIVSAFRGFFQGMQNMNPTAISQIFEQLGRVMVGVGLAYILLPRGIEYSAGGAAFGAVAGAVAAGIYLIGKYINVRKEFKIVKHKKNYEIMSKLLYIAIPISLGSAVSSIMGLLDSIIVPQKLIMAGFNYKEATILYGQLTGKAFVLVNVPLTLSIALCASLVPIISEAYILNRRQEVIHKLHLAIKVSMVIAIPSLCGLFFMARPILNLIFPGHGDGYLILKYLSICIPFIVLAQTCTAVLQGVGKYFYPVINLFFGCIVKVTITLYLVQMPEINIYGAVIGTIFGYMTAAMLNIRLVKKYLNVKINFYESIIKPAYASIIMVIAVVFIYLNVYNNTMSNSIACFVAIFLGVIIYLILILLFGIFSYSQIKRRIGRRKL</sequence>
<feature type="transmembrane region" description="Helical" evidence="6">
    <location>
        <begin position="88"/>
        <end position="113"/>
    </location>
</feature>
<keyword evidence="2" id="KW-1003">Cell membrane</keyword>
<feature type="transmembrane region" description="Helical" evidence="6">
    <location>
        <begin position="160"/>
        <end position="179"/>
    </location>
</feature>
<dbReference type="PATRIC" id="fig|86416.3.peg.4577"/>
<dbReference type="STRING" id="86416.Clopa_4584"/>
<dbReference type="InterPro" id="IPR002797">
    <property type="entry name" value="Polysacc_synth"/>
</dbReference>
<feature type="transmembrane region" description="Helical" evidence="6">
    <location>
        <begin position="285"/>
        <end position="305"/>
    </location>
</feature>
<dbReference type="InterPro" id="IPR050833">
    <property type="entry name" value="Poly_Biosynth_Transport"/>
</dbReference>
<feature type="transmembrane region" description="Helical" evidence="6">
    <location>
        <begin position="408"/>
        <end position="429"/>
    </location>
</feature>
<feature type="transmembrane region" description="Helical" evidence="6">
    <location>
        <begin position="119"/>
        <end position="139"/>
    </location>
</feature>
<feature type="transmembrane region" description="Helical" evidence="6">
    <location>
        <begin position="185"/>
        <end position="206"/>
    </location>
</feature>
<dbReference type="PANTHER" id="PTHR30250">
    <property type="entry name" value="PST FAMILY PREDICTED COLANIC ACID TRANSPORTER"/>
    <property type="match status" value="1"/>
</dbReference>